<feature type="compositionally biased region" description="Polar residues" evidence="1">
    <location>
        <begin position="659"/>
        <end position="675"/>
    </location>
</feature>
<feature type="region of interest" description="Disordered" evidence="1">
    <location>
        <begin position="524"/>
        <end position="560"/>
    </location>
</feature>
<dbReference type="InterPro" id="IPR000477">
    <property type="entry name" value="RT_dom"/>
</dbReference>
<dbReference type="Pfam" id="PF00078">
    <property type="entry name" value="RVT_1"/>
    <property type="match status" value="1"/>
</dbReference>
<dbReference type="InterPro" id="IPR043502">
    <property type="entry name" value="DNA/RNA_pol_sf"/>
</dbReference>
<accession>A0A438KRA8</accession>
<dbReference type="PANTHER" id="PTHR22166:SF12">
    <property type="entry name" value="ENDOPLASMIC RETICULUM JUNCTION FORMATION PROTEIN LUNAPARK"/>
    <property type="match status" value="1"/>
</dbReference>
<dbReference type="Pfam" id="PF10058">
    <property type="entry name" value="Zn_ribbon_10"/>
    <property type="match status" value="1"/>
</dbReference>
<evidence type="ECO:0000259" key="2">
    <source>
        <dbReference type="PROSITE" id="PS50878"/>
    </source>
</evidence>
<dbReference type="Proteomes" id="UP000288805">
    <property type="component" value="Unassembled WGS sequence"/>
</dbReference>
<feature type="region of interest" description="Disordered" evidence="1">
    <location>
        <begin position="637"/>
        <end position="697"/>
    </location>
</feature>
<evidence type="ECO:0000313" key="4">
    <source>
        <dbReference type="Proteomes" id="UP000288805"/>
    </source>
</evidence>
<evidence type="ECO:0000256" key="1">
    <source>
        <dbReference type="SAM" id="MobiDB-lite"/>
    </source>
</evidence>
<feature type="domain" description="Reverse transcriptase" evidence="2">
    <location>
        <begin position="1"/>
        <end position="167"/>
    </location>
</feature>
<proteinExistence type="predicted"/>
<comment type="caution">
    <text evidence="3">The sequence shown here is derived from an EMBL/GenBank/DDBJ whole genome shotgun (WGS) entry which is preliminary data.</text>
</comment>
<dbReference type="InterPro" id="IPR040115">
    <property type="entry name" value="Lnp"/>
</dbReference>
<protein>
    <recommendedName>
        <fullName evidence="2">Reverse transcriptase domain-containing protein</fullName>
    </recommendedName>
</protein>
<gene>
    <name evidence="3" type="primary">VvCHDp000038_1</name>
    <name evidence="3" type="ORF">CK203_000116</name>
</gene>
<dbReference type="PANTHER" id="PTHR22166">
    <property type="entry name" value="ENDOPLASMIC RETICULUM JUNCTION FORMATION PROTEIN LUNAPARK"/>
    <property type="match status" value="1"/>
</dbReference>
<dbReference type="InterPro" id="IPR019273">
    <property type="entry name" value="Lunapark_Znf"/>
</dbReference>
<dbReference type="GO" id="GO:0071786">
    <property type="term" value="P:endoplasmic reticulum tubular network organization"/>
    <property type="evidence" value="ECO:0007669"/>
    <property type="project" value="InterPro"/>
</dbReference>
<dbReference type="EMBL" id="QGNW01000001">
    <property type="protein sequence ID" value="RVX23736.1"/>
    <property type="molecule type" value="Genomic_DNA"/>
</dbReference>
<dbReference type="PROSITE" id="PS50878">
    <property type="entry name" value="RT_POL"/>
    <property type="match status" value="1"/>
</dbReference>
<feature type="compositionally biased region" description="Basic and acidic residues" evidence="1">
    <location>
        <begin position="683"/>
        <end position="697"/>
    </location>
</feature>
<dbReference type="SUPFAM" id="SSF56672">
    <property type="entry name" value="DNA/RNA polymerases"/>
    <property type="match status" value="1"/>
</dbReference>
<sequence length="697" mass="77905">MKVLHKMGFGSRWMEWIWWCISTAKFSVLVNGVPAGFFELEKGLRQGDPISPYLFVLGMEVLSALIRRAVDGGFISGCRLRGRGGMEMNVSHLLFANDTIIFCEARKEHLTHLGWILAWFEAAFGLRINLAKSELIPVGEVEDIEDMAVELGCRVGDFPVKYLGLPLGAHHKALSMWDGVEERMRRRLALWKRHYLSKGGRITLIKSALASIPIYQLSLFRKPKLVKKVIGVKYGQEGCGWRANEARGIFGVGVWKEILKEASWCWDNIEFKLYAIVVFRNATVNEVWDSSLGQGGWNLRLSRDSNDWELDLIEELLLLLRDFRISSEEDSVLWKGGVLIFFGFGMLISCWLPPIPSSFRKRAFGWIRFQPKLLSLRGRPLGKKSSLVRVFWEIVLALFGAQWVFPKTVKEGVYGRRVLFAFRLLGVVSGSLRASDRKDQKTLERLRAERQAKIDELKEKTNYYITQQLIQRYDPDPAAKAAAATVLASKLGSDSGLKVYVGDEHQLNVPTGKSNDVEVVQSSGMRNRKQLQTRSSNPGSPALHHSDEIPHNAGAEGPGISEHDQLVVEHHTHNGAAHHDGGWIARIAALLVGEDPTESYALICGNCHMHNGLARKEDFPYVTYYCPHCHALNQSKQAEEHASRSNSPRTGSADGISNAPGSVSDGTLTGSSPVRTASEIEEVVEKATPENPVKEED</sequence>
<organism evidence="3 4">
    <name type="scientific">Vitis vinifera</name>
    <name type="common">Grape</name>
    <dbReference type="NCBI Taxonomy" id="29760"/>
    <lineage>
        <taxon>Eukaryota</taxon>
        <taxon>Viridiplantae</taxon>
        <taxon>Streptophyta</taxon>
        <taxon>Embryophyta</taxon>
        <taxon>Tracheophyta</taxon>
        <taxon>Spermatophyta</taxon>
        <taxon>Magnoliopsida</taxon>
        <taxon>eudicotyledons</taxon>
        <taxon>Gunneridae</taxon>
        <taxon>Pentapetalae</taxon>
        <taxon>rosids</taxon>
        <taxon>Vitales</taxon>
        <taxon>Vitaceae</taxon>
        <taxon>Viteae</taxon>
        <taxon>Vitis</taxon>
    </lineage>
</organism>
<dbReference type="AlphaFoldDB" id="A0A438KRA8"/>
<reference evidence="3 4" key="1">
    <citation type="journal article" date="2018" name="PLoS Genet.">
        <title>Population sequencing reveals clonal diversity and ancestral inbreeding in the grapevine cultivar Chardonnay.</title>
        <authorList>
            <person name="Roach M.J."/>
            <person name="Johnson D.L."/>
            <person name="Bohlmann J."/>
            <person name="van Vuuren H.J."/>
            <person name="Jones S.J."/>
            <person name="Pretorius I.S."/>
            <person name="Schmidt S.A."/>
            <person name="Borneman A.R."/>
        </authorList>
    </citation>
    <scope>NUCLEOTIDE SEQUENCE [LARGE SCALE GENOMIC DNA]</scope>
    <source>
        <strain evidence="4">cv. Chardonnay</strain>
        <tissue evidence="3">Leaf</tissue>
    </source>
</reference>
<evidence type="ECO:0000313" key="3">
    <source>
        <dbReference type="EMBL" id="RVX23736.1"/>
    </source>
</evidence>
<name>A0A438KRA8_VITVI</name>